<gene>
    <name evidence="8" type="ORF">J2W68_001264</name>
</gene>
<evidence type="ECO:0000256" key="7">
    <source>
        <dbReference type="RuleBase" id="RU362064"/>
    </source>
</evidence>
<proteinExistence type="inferred from homology"/>
<keyword evidence="8" id="KW-0969">Cilium</keyword>
<dbReference type="Proteomes" id="UP001256588">
    <property type="component" value="Unassembled WGS sequence"/>
</dbReference>
<evidence type="ECO:0000256" key="3">
    <source>
        <dbReference type="ARBA" id="ARBA00022989"/>
    </source>
</evidence>
<keyword evidence="8" id="KW-0966">Cell projection</keyword>
<dbReference type="NCBIfam" id="TIGR03500">
    <property type="entry name" value="FliO_TIGR"/>
    <property type="match status" value="1"/>
</dbReference>
<comment type="similarity">
    <text evidence="6 7">Belongs to the FliO/MopB family.</text>
</comment>
<reference evidence="8 9" key="1">
    <citation type="submission" date="2023-07" db="EMBL/GenBank/DDBJ databases">
        <title>Sorghum-associated microbial communities from plants grown in Nebraska, USA.</title>
        <authorList>
            <person name="Schachtman D."/>
        </authorList>
    </citation>
    <scope>NUCLEOTIDE SEQUENCE [LARGE SCALE GENOMIC DNA]</scope>
    <source>
        <strain evidence="8 9">4099</strain>
    </source>
</reference>
<evidence type="ECO:0000256" key="2">
    <source>
        <dbReference type="ARBA" id="ARBA00022692"/>
    </source>
</evidence>
<comment type="subcellular location">
    <subcellularLocation>
        <location evidence="7">Cell membrane</location>
    </subcellularLocation>
    <subcellularLocation>
        <location evidence="7">Bacterial flagellum basal body</location>
    </subcellularLocation>
</comment>
<name>A0ABU1XUX8_9GAMM</name>
<keyword evidence="4 7" id="KW-0472">Membrane</keyword>
<accession>A0ABU1XUX8</accession>
<evidence type="ECO:0000256" key="5">
    <source>
        <dbReference type="ARBA" id="ARBA00023143"/>
    </source>
</evidence>
<organism evidence="8 9">
    <name type="scientific">Luteimonas terrae</name>
    <dbReference type="NCBI Taxonomy" id="1530191"/>
    <lineage>
        <taxon>Bacteria</taxon>
        <taxon>Pseudomonadati</taxon>
        <taxon>Pseudomonadota</taxon>
        <taxon>Gammaproteobacteria</taxon>
        <taxon>Lysobacterales</taxon>
        <taxon>Lysobacteraceae</taxon>
        <taxon>Luteimonas</taxon>
    </lineage>
</organism>
<dbReference type="EMBL" id="JAVDWO010000004">
    <property type="protein sequence ID" value="MDR7192550.1"/>
    <property type="molecule type" value="Genomic_DNA"/>
</dbReference>
<protein>
    <recommendedName>
        <fullName evidence="7">Flagellar protein</fullName>
    </recommendedName>
</protein>
<keyword evidence="3 7" id="KW-1133">Transmembrane helix</keyword>
<feature type="transmembrane region" description="Helical" evidence="7">
    <location>
        <begin position="99"/>
        <end position="120"/>
    </location>
</feature>
<keyword evidence="9" id="KW-1185">Reference proteome</keyword>
<evidence type="ECO:0000256" key="1">
    <source>
        <dbReference type="ARBA" id="ARBA00022475"/>
    </source>
</evidence>
<dbReference type="InterPro" id="IPR052205">
    <property type="entry name" value="FliO/MopB"/>
</dbReference>
<comment type="caution">
    <text evidence="8">The sequence shown here is derived from an EMBL/GenBank/DDBJ whole genome shotgun (WGS) entry which is preliminary data.</text>
</comment>
<evidence type="ECO:0000313" key="8">
    <source>
        <dbReference type="EMBL" id="MDR7192550.1"/>
    </source>
</evidence>
<keyword evidence="5 7" id="KW-0975">Bacterial flagellum</keyword>
<keyword evidence="8" id="KW-0282">Flagellum</keyword>
<evidence type="ECO:0000313" key="9">
    <source>
        <dbReference type="Proteomes" id="UP001256588"/>
    </source>
</evidence>
<dbReference type="InterPro" id="IPR022781">
    <property type="entry name" value="Flagellar_biosynth_FliO"/>
</dbReference>
<dbReference type="PANTHER" id="PTHR38766:SF1">
    <property type="entry name" value="FLAGELLAR PROTEIN FLIO"/>
    <property type="match status" value="1"/>
</dbReference>
<keyword evidence="2 7" id="KW-0812">Transmembrane</keyword>
<dbReference type="PANTHER" id="PTHR38766">
    <property type="entry name" value="FLAGELLAR PROTEIN FLIO"/>
    <property type="match status" value="1"/>
</dbReference>
<dbReference type="Pfam" id="PF04347">
    <property type="entry name" value="FliO"/>
    <property type="match status" value="1"/>
</dbReference>
<sequence>MTPARVEATAAEAALPSIAAEIGLEPEADAAPSEVDADTGTTALATGEDGAAEADGPADFSLVVASTTAPARANDTIASVAPPAKPIVIGAHAPQGPGLGGAFLALVLVLGLIVGLAWLLKRLPGGGFRQADGLRIVASIPLGAKERAAVVQVGDQQLLLGIGAGGVRTLHVLPQPLPEAPPAQMPTLKNLPDFKQLLAQRLRKDT</sequence>
<evidence type="ECO:0000256" key="6">
    <source>
        <dbReference type="ARBA" id="ARBA00037937"/>
    </source>
</evidence>
<keyword evidence="1 7" id="KW-1003">Cell membrane</keyword>
<evidence type="ECO:0000256" key="4">
    <source>
        <dbReference type="ARBA" id="ARBA00023136"/>
    </source>
</evidence>